<keyword evidence="4 6" id="KW-0472">Membrane</keyword>
<dbReference type="Proteomes" id="UP001391051">
    <property type="component" value="Unassembled WGS sequence"/>
</dbReference>
<dbReference type="EMBL" id="JAQQWE010000007">
    <property type="protein sequence ID" value="KAK7946458.1"/>
    <property type="molecule type" value="Genomic_DNA"/>
</dbReference>
<dbReference type="GeneID" id="92080063"/>
<gene>
    <name evidence="7" type="ORF">PG986_010779</name>
</gene>
<comment type="caution">
    <text evidence="7">The sequence shown here is derived from an EMBL/GenBank/DDBJ whole genome shotgun (WGS) entry which is preliminary data.</text>
</comment>
<feature type="region of interest" description="Disordered" evidence="5">
    <location>
        <begin position="684"/>
        <end position="710"/>
    </location>
</feature>
<reference evidence="7 8" key="1">
    <citation type="submission" date="2023-01" db="EMBL/GenBank/DDBJ databases">
        <title>Analysis of 21 Apiospora genomes using comparative genomics revels a genus with tremendous synthesis potential of carbohydrate active enzymes and secondary metabolites.</title>
        <authorList>
            <person name="Sorensen T."/>
        </authorList>
    </citation>
    <scope>NUCLEOTIDE SEQUENCE [LARGE SCALE GENOMIC DNA]</scope>
    <source>
        <strain evidence="7 8">CBS 24483</strain>
    </source>
</reference>
<keyword evidence="2 6" id="KW-0812">Transmembrane</keyword>
<dbReference type="Pfam" id="PF01544">
    <property type="entry name" value="CorA"/>
    <property type="match status" value="1"/>
</dbReference>
<keyword evidence="8" id="KW-1185">Reference proteome</keyword>
<dbReference type="InterPro" id="IPR002523">
    <property type="entry name" value="MgTranspt_CorA/ZnTranspt_ZntB"/>
</dbReference>
<comment type="subcellular location">
    <subcellularLocation>
        <location evidence="1">Membrane</location>
        <topology evidence="1">Multi-pass membrane protein</topology>
    </subcellularLocation>
</comment>
<evidence type="ECO:0000256" key="3">
    <source>
        <dbReference type="ARBA" id="ARBA00022989"/>
    </source>
</evidence>
<evidence type="ECO:0000256" key="6">
    <source>
        <dbReference type="SAM" id="Phobius"/>
    </source>
</evidence>
<evidence type="ECO:0000256" key="5">
    <source>
        <dbReference type="SAM" id="MobiDB-lite"/>
    </source>
</evidence>
<dbReference type="RefSeq" id="XP_066696492.1">
    <property type="nucleotide sequence ID" value="XM_066847001.1"/>
</dbReference>
<proteinExistence type="predicted"/>
<accession>A0ABR1Q377</accession>
<protein>
    <submittedName>
        <fullName evidence="7">Uncharacterized protein</fullName>
    </submittedName>
</protein>
<dbReference type="InterPro" id="IPR045863">
    <property type="entry name" value="CorA_TM1_TM2"/>
</dbReference>
<evidence type="ECO:0000313" key="7">
    <source>
        <dbReference type="EMBL" id="KAK7946458.1"/>
    </source>
</evidence>
<feature type="region of interest" description="Disordered" evidence="5">
    <location>
        <begin position="1"/>
        <end position="50"/>
    </location>
</feature>
<dbReference type="SUPFAM" id="SSF144083">
    <property type="entry name" value="Magnesium transport protein CorA, transmembrane region"/>
    <property type="match status" value="1"/>
</dbReference>
<feature type="transmembrane region" description="Helical" evidence="6">
    <location>
        <begin position="612"/>
        <end position="634"/>
    </location>
</feature>
<name>A0ABR1Q377_9PEZI</name>
<sequence>MERGTEGKPSGAQHVQPEATSAKTGPDKPPNGLQGPSSSPTPIPPDSSLNDVQQQLANSLAALVQNTVEKEMNELLKQLLHNSERQITLLKASLSDAWRDSGQTAHLRAALDLEEPWSLSDEALVDIEVGAKEQELHKTDSNYSLQSLCYDFGSVRTDRIAMLIILAVWGFPEFIQKNLASTGVDPEVIRASLRASNSEETDFFFFMKLGKLSNELPTKRNMDIWLKRGDTFVKMKQRFAGAKPDRLIANGLLAKLMIQEWRRSISDDWINEPLKYYWGLEPSVTAGKHEYGSWSFVRAPSIGMGDTFMSLANMANTVSHSAVIAPIGLRSEVAELAIVFLLSFTGPWKTIRPRVGLNAAETNRDLATGKPVWSYFMSNASLWTETMHLTIRVFSPIEEEGTWGSNDEGGIKLSRVVGTFERKPPQGAGTDALEDVFDSKKRSSLMFETSSDSKFQSSDRYFFVTELLRISTEWIKETGHDLELPQSRINAIMTRLMEDGTDYYGEEPPNAASWKACSDVISHNWTIVFRQYNKYEKDLLDRIERKTQEVKTLRDGLFSATSVREATKGTNINEYILVFTVMTITYLPLGFVSTLYGMDMFDFEIPGQTRSFAITTVVVSLATYLAAFGLLYGVRQRRKKGSFGELLSVPGDWIRPAVVTTRRVLKVGDSHGPEIEVRIDEELPPELPEVYGSKGKDLDDDDKDQPSHLNVISDWVTRQRRRQEADVSVETA</sequence>
<dbReference type="Gene3D" id="1.20.58.340">
    <property type="entry name" value="Magnesium transport protein CorA, transmembrane region"/>
    <property type="match status" value="1"/>
</dbReference>
<organism evidence="7 8">
    <name type="scientific">Apiospora aurea</name>
    <dbReference type="NCBI Taxonomy" id="335848"/>
    <lineage>
        <taxon>Eukaryota</taxon>
        <taxon>Fungi</taxon>
        <taxon>Dikarya</taxon>
        <taxon>Ascomycota</taxon>
        <taxon>Pezizomycotina</taxon>
        <taxon>Sordariomycetes</taxon>
        <taxon>Xylariomycetidae</taxon>
        <taxon>Amphisphaeriales</taxon>
        <taxon>Apiosporaceae</taxon>
        <taxon>Apiospora</taxon>
    </lineage>
</organism>
<evidence type="ECO:0000256" key="2">
    <source>
        <dbReference type="ARBA" id="ARBA00022692"/>
    </source>
</evidence>
<evidence type="ECO:0000256" key="1">
    <source>
        <dbReference type="ARBA" id="ARBA00004141"/>
    </source>
</evidence>
<evidence type="ECO:0000313" key="8">
    <source>
        <dbReference type="Proteomes" id="UP001391051"/>
    </source>
</evidence>
<feature type="transmembrane region" description="Helical" evidence="6">
    <location>
        <begin position="572"/>
        <end position="592"/>
    </location>
</feature>
<evidence type="ECO:0000256" key="4">
    <source>
        <dbReference type="ARBA" id="ARBA00023136"/>
    </source>
</evidence>
<keyword evidence="3 6" id="KW-1133">Transmembrane helix</keyword>